<dbReference type="GO" id="GO:0032934">
    <property type="term" value="F:sterol binding"/>
    <property type="evidence" value="ECO:0007669"/>
    <property type="project" value="InterPro"/>
</dbReference>
<keyword evidence="3" id="KW-0964">Secreted</keyword>
<sequence>MYKNCGPDSIKYISMDPCEIEPCVFTKGENVSVTIDFTTNSTVTDVQAKVYGEVAGVFVPFALPNPDGCQGCDLTCPLGAGEQSYTNTFPVLAIYPEIKVVVKWELLDQDSNTLVCFEFPMQITESAGNIY</sequence>
<evidence type="ECO:0000256" key="2">
    <source>
        <dbReference type="ARBA" id="ARBA00006370"/>
    </source>
</evidence>
<dbReference type="Proteomes" id="UP000828390">
    <property type="component" value="Unassembled WGS sequence"/>
</dbReference>
<evidence type="ECO:0000313" key="8">
    <source>
        <dbReference type="Proteomes" id="UP000828390"/>
    </source>
</evidence>
<keyword evidence="4" id="KW-0732">Signal</keyword>
<keyword evidence="8" id="KW-1185">Reference proteome</keyword>
<comment type="caution">
    <text evidence="7">The sequence shown here is derived from an EMBL/GenBank/DDBJ whole genome shotgun (WGS) entry which is preliminary data.</text>
</comment>
<evidence type="ECO:0000259" key="6">
    <source>
        <dbReference type="SMART" id="SM00737"/>
    </source>
</evidence>
<evidence type="ECO:0000256" key="5">
    <source>
        <dbReference type="ARBA" id="ARBA00023157"/>
    </source>
</evidence>
<dbReference type="InterPro" id="IPR014756">
    <property type="entry name" value="Ig_E-set"/>
</dbReference>
<dbReference type="Gene3D" id="2.60.40.770">
    <property type="match status" value="1"/>
</dbReference>
<dbReference type="EMBL" id="JAIWYP010000003">
    <property type="protein sequence ID" value="KAH3848099.1"/>
    <property type="molecule type" value="Genomic_DNA"/>
</dbReference>
<feature type="domain" description="MD-2-related lipid-recognition" evidence="6">
    <location>
        <begin position="2"/>
        <end position="121"/>
    </location>
</feature>
<accession>A0A9D4QYB7</accession>
<evidence type="ECO:0000256" key="1">
    <source>
        <dbReference type="ARBA" id="ARBA00004613"/>
    </source>
</evidence>
<dbReference type="GO" id="GO:0032367">
    <property type="term" value="P:intracellular cholesterol transport"/>
    <property type="evidence" value="ECO:0007669"/>
    <property type="project" value="InterPro"/>
</dbReference>
<protein>
    <recommendedName>
        <fullName evidence="6">MD-2-related lipid-recognition domain-containing protein</fullName>
    </recommendedName>
</protein>
<comment type="similarity">
    <text evidence="2">Belongs to the NPC2 family.</text>
</comment>
<comment type="subcellular location">
    <subcellularLocation>
        <location evidence="1">Secreted</location>
    </subcellularLocation>
</comment>
<keyword evidence="5" id="KW-1015">Disulfide bond</keyword>
<dbReference type="InterPro" id="IPR033916">
    <property type="entry name" value="ML_Npc2-like"/>
</dbReference>
<gene>
    <name evidence="7" type="ORF">DPMN_090448</name>
</gene>
<dbReference type="CDD" id="cd00916">
    <property type="entry name" value="Npc2_like"/>
    <property type="match status" value="1"/>
</dbReference>
<dbReference type="AlphaFoldDB" id="A0A9D4QYB7"/>
<proteinExistence type="inferred from homology"/>
<dbReference type="InterPro" id="IPR003172">
    <property type="entry name" value="ML_dom"/>
</dbReference>
<organism evidence="7 8">
    <name type="scientific">Dreissena polymorpha</name>
    <name type="common">Zebra mussel</name>
    <name type="synonym">Mytilus polymorpha</name>
    <dbReference type="NCBI Taxonomy" id="45954"/>
    <lineage>
        <taxon>Eukaryota</taxon>
        <taxon>Metazoa</taxon>
        <taxon>Spiralia</taxon>
        <taxon>Lophotrochozoa</taxon>
        <taxon>Mollusca</taxon>
        <taxon>Bivalvia</taxon>
        <taxon>Autobranchia</taxon>
        <taxon>Heteroconchia</taxon>
        <taxon>Euheterodonta</taxon>
        <taxon>Imparidentia</taxon>
        <taxon>Neoheterodontei</taxon>
        <taxon>Myida</taxon>
        <taxon>Dreissenoidea</taxon>
        <taxon>Dreissenidae</taxon>
        <taxon>Dreissena</taxon>
    </lineage>
</organism>
<evidence type="ECO:0000256" key="3">
    <source>
        <dbReference type="ARBA" id="ARBA00022525"/>
    </source>
</evidence>
<name>A0A9D4QYB7_DREPO</name>
<dbReference type="PANTHER" id="PTHR11306">
    <property type="entry name" value="NIEMANN PICK TYPE C2 PROTEIN NPC2-RELATED"/>
    <property type="match status" value="1"/>
</dbReference>
<evidence type="ECO:0000256" key="4">
    <source>
        <dbReference type="ARBA" id="ARBA00022729"/>
    </source>
</evidence>
<reference evidence="7" key="2">
    <citation type="submission" date="2020-11" db="EMBL/GenBank/DDBJ databases">
        <authorList>
            <person name="McCartney M.A."/>
            <person name="Auch B."/>
            <person name="Kono T."/>
            <person name="Mallez S."/>
            <person name="Becker A."/>
            <person name="Gohl D.M."/>
            <person name="Silverstein K.A.T."/>
            <person name="Koren S."/>
            <person name="Bechman K.B."/>
            <person name="Herman A."/>
            <person name="Abrahante J.E."/>
            <person name="Garbe J."/>
        </authorList>
    </citation>
    <scope>NUCLEOTIDE SEQUENCE</scope>
    <source>
        <strain evidence="7">Duluth1</strain>
        <tissue evidence="7">Whole animal</tissue>
    </source>
</reference>
<dbReference type="SUPFAM" id="SSF81296">
    <property type="entry name" value="E set domains"/>
    <property type="match status" value="1"/>
</dbReference>
<dbReference type="FunFam" id="2.60.40.770:FF:000001">
    <property type="entry name" value="NPC intracellular cholesterol transporter 2"/>
    <property type="match status" value="1"/>
</dbReference>
<evidence type="ECO:0000313" key="7">
    <source>
        <dbReference type="EMBL" id="KAH3848099.1"/>
    </source>
</evidence>
<dbReference type="PANTHER" id="PTHR11306:SF68">
    <property type="entry name" value="NPC INTRACELLULAR CHOLESTEROL TRANSPORTER 2"/>
    <property type="match status" value="1"/>
</dbReference>
<reference evidence="7" key="1">
    <citation type="journal article" date="2019" name="bioRxiv">
        <title>The Genome of the Zebra Mussel, Dreissena polymorpha: A Resource for Invasive Species Research.</title>
        <authorList>
            <person name="McCartney M.A."/>
            <person name="Auch B."/>
            <person name="Kono T."/>
            <person name="Mallez S."/>
            <person name="Zhang Y."/>
            <person name="Obille A."/>
            <person name="Becker A."/>
            <person name="Abrahante J.E."/>
            <person name="Garbe J."/>
            <person name="Badalamenti J.P."/>
            <person name="Herman A."/>
            <person name="Mangelson H."/>
            <person name="Liachko I."/>
            <person name="Sullivan S."/>
            <person name="Sone E.D."/>
            <person name="Koren S."/>
            <person name="Silverstein K.A.T."/>
            <person name="Beckman K.B."/>
            <person name="Gohl D.M."/>
        </authorList>
    </citation>
    <scope>NUCLEOTIDE SEQUENCE</scope>
    <source>
        <strain evidence="7">Duluth1</strain>
        <tissue evidence="7">Whole animal</tissue>
    </source>
</reference>
<dbReference type="GO" id="GO:0005576">
    <property type="term" value="C:extracellular region"/>
    <property type="evidence" value="ECO:0007669"/>
    <property type="project" value="UniProtKB-SubCell"/>
</dbReference>
<dbReference type="InterPro" id="IPR039670">
    <property type="entry name" value="NPC2-like"/>
</dbReference>
<dbReference type="SMART" id="SM00737">
    <property type="entry name" value="ML"/>
    <property type="match status" value="1"/>
</dbReference>
<dbReference type="Pfam" id="PF02221">
    <property type="entry name" value="E1_DerP2_DerF2"/>
    <property type="match status" value="1"/>
</dbReference>